<gene>
    <name evidence="1" type="ORF">C8J26_1737</name>
</gene>
<dbReference type="AlphaFoldDB" id="A0A2T5GPY8"/>
<dbReference type="EMBL" id="QAOG01000002">
    <property type="protein sequence ID" value="PTQ61403.1"/>
    <property type="molecule type" value="Genomic_DNA"/>
</dbReference>
<evidence type="ECO:0000313" key="1">
    <source>
        <dbReference type="EMBL" id="PTQ61403.1"/>
    </source>
</evidence>
<dbReference type="Proteomes" id="UP000244189">
    <property type="component" value="Unassembled WGS sequence"/>
</dbReference>
<name>A0A2T5GPY8_9SPHN</name>
<proteinExistence type="predicted"/>
<organism evidence="1 2">
    <name type="scientific">Sphingomonas aurantiaca</name>
    <dbReference type="NCBI Taxonomy" id="185949"/>
    <lineage>
        <taxon>Bacteria</taxon>
        <taxon>Pseudomonadati</taxon>
        <taxon>Pseudomonadota</taxon>
        <taxon>Alphaproteobacteria</taxon>
        <taxon>Sphingomonadales</taxon>
        <taxon>Sphingomonadaceae</taxon>
        <taxon>Sphingomonas</taxon>
    </lineage>
</organism>
<evidence type="ECO:0000313" key="2">
    <source>
        <dbReference type="Proteomes" id="UP000244189"/>
    </source>
</evidence>
<sequence>MTQINSVIPAQAGISCRTGALTNVKSPAFAGVTGRVIA</sequence>
<comment type="caution">
    <text evidence="1">The sequence shown here is derived from an EMBL/GenBank/DDBJ whole genome shotgun (WGS) entry which is preliminary data.</text>
</comment>
<keyword evidence="2" id="KW-1185">Reference proteome</keyword>
<accession>A0A2T5GPY8</accession>
<reference evidence="1 2" key="1">
    <citation type="submission" date="2018-04" db="EMBL/GenBank/DDBJ databases">
        <title>Genomic Encyclopedia of Type Strains, Phase III (KMG-III): the genomes of soil and plant-associated and newly described type strains.</title>
        <authorList>
            <person name="Whitman W."/>
        </authorList>
    </citation>
    <scope>NUCLEOTIDE SEQUENCE [LARGE SCALE GENOMIC DNA]</scope>
    <source>
        <strain evidence="1 2">MA101b</strain>
    </source>
</reference>
<protein>
    <submittedName>
        <fullName evidence="1">Uncharacterized protein</fullName>
    </submittedName>
</protein>